<accession>A0A7I4D496</accession>
<protein>
    <submittedName>
        <fullName evidence="2">Uncharacterized protein</fullName>
    </submittedName>
</protein>
<name>A0A7I4D496_PHYPA</name>
<feature type="compositionally biased region" description="Polar residues" evidence="1">
    <location>
        <begin position="130"/>
        <end position="144"/>
    </location>
</feature>
<dbReference type="GeneID" id="112293866"/>
<dbReference type="EnsemblPlants" id="Pp3c2_35870V3.7">
    <property type="protein sequence ID" value="Pp3c2_35870V3.7"/>
    <property type="gene ID" value="Pp3c2_35870"/>
</dbReference>
<feature type="region of interest" description="Disordered" evidence="1">
    <location>
        <begin position="111"/>
        <end position="147"/>
    </location>
</feature>
<reference evidence="2" key="3">
    <citation type="submission" date="2020-12" db="UniProtKB">
        <authorList>
            <consortium name="EnsemblPlants"/>
        </authorList>
    </citation>
    <scope>IDENTIFICATION</scope>
</reference>
<proteinExistence type="predicted"/>
<dbReference type="AlphaFoldDB" id="A0A7I4D496"/>
<sequence>MEVNQILSLSTMALGQGSDWKKDKERGRLSNRHYAGLDDLLNWQSVIQDLQTKYDDLIRGIKDGVYDDHEDEPCAENQKSEEKAIATLAEAQHERYELENPKVEELATQTLTGISEKQPGVETTDRLSDTQEQPAAESPTSKELQSMRDRVEELENELKSSKTREETTSKEIKDAAKMCIEECVTELVALQVQLAKKEKEKQQAVNCFAKVETAIMKFIDAIATGKYEPWYRCGRLEQFAEKLVEVVEETGAELKQNNADAEEITTDWTSLKAILETWKIDLYYIQRRLRRRKDRLLERRWFPDNYPSSLD</sequence>
<reference evidence="2 3" key="1">
    <citation type="journal article" date="2008" name="Science">
        <title>The Physcomitrella genome reveals evolutionary insights into the conquest of land by plants.</title>
        <authorList>
            <person name="Rensing S."/>
            <person name="Lang D."/>
            <person name="Zimmer A."/>
            <person name="Terry A."/>
            <person name="Salamov A."/>
            <person name="Shapiro H."/>
            <person name="Nishiyama T."/>
            <person name="Perroud P.-F."/>
            <person name="Lindquist E."/>
            <person name="Kamisugi Y."/>
            <person name="Tanahashi T."/>
            <person name="Sakakibara K."/>
            <person name="Fujita T."/>
            <person name="Oishi K."/>
            <person name="Shin-I T."/>
            <person name="Kuroki Y."/>
            <person name="Toyoda A."/>
            <person name="Suzuki Y."/>
            <person name="Hashimoto A."/>
            <person name="Yamaguchi K."/>
            <person name="Sugano A."/>
            <person name="Kohara Y."/>
            <person name="Fujiyama A."/>
            <person name="Anterola A."/>
            <person name="Aoki S."/>
            <person name="Ashton N."/>
            <person name="Barbazuk W.B."/>
            <person name="Barker E."/>
            <person name="Bennetzen J."/>
            <person name="Bezanilla M."/>
            <person name="Blankenship R."/>
            <person name="Cho S.H."/>
            <person name="Dutcher S."/>
            <person name="Estelle M."/>
            <person name="Fawcett J.A."/>
            <person name="Gundlach H."/>
            <person name="Hanada K."/>
            <person name="Heyl A."/>
            <person name="Hicks K.A."/>
            <person name="Hugh J."/>
            <person name="Lohr M."/>
            <person name="Mayer K."/>
            <person name="Melkozernov A."/>
            <person name="Murata T."/>
            <person name="Nelson D."/>
            <person name="Pils B."/>
            <person name="Prigge M."/>
            <person name="Reiss B."/>
            <person name="Renner T."/>
            <person name="Rombauts S."/>
            <person name="Rushton P."/>
            <person name="Sanderfoot A."/>
            <person name="Schween G."/>
            <person name="Shiu S.-H."/>
            <person name="Stueber K."/>
            <person name="Theodoulou F.L."/>
            <person name="Tu H."/>
            <person name="Van de Peer Y."/>
            <person name="Verrier P.J."/>
            <person name="Waters E."/>
            <person name="Wood A."/>
            <person name="Yang L."/>
            <person name="Cove D."/>
            <person name="Cuming A."/>
            <person name="Hasebe M."/>
            <person name="Lucas S."/>
            <person name="Mishler D.B."/>
            <person name="Reski R."/>
            <person name="Grigoriev I."/>
            <person name="Quatrano R.S."/>
            <person name="Boore J.L."/>
        </authorList>
    </citation>
    <scope>NUCLEOTIDE SEQUENCE [LARGE SCALE GENOMIC DNA]</scope>
    <source>
        <strain evidence="2 3">cv. Gransden 2004</strain>
    </source>
</reference>
<dbReference type="EnsemblPlants" id="Pp3c2_35870V3.2">
    <property type="protein sequence ID" value="Pp3c2_35870V3.2"/>
    <property type="gene ID" value="Pp3c2_35870"/>
</dbReference>
<organism evidence="2 3">
    <name type="scientific">Physcomitrium patens</name>
    <name type="common">Spreading-leaved earth moss</name>
    <name type="synonym">Physcomitrella patens</name>
    <dbReference type="NCBI Taxonomy" id="3218"/>
    <lineage>
        <taxon>Eukaryota</taxon>
        <taxon>Viridiplantae</taxon>
        <taxon>Streptophyta</taxon>
        <taxon>Embryophyta</taxon>
        <taxon>Bryophyta</taxon>
        <taxon>Bryophytina</taxon>
        <taxon>Bryopsida</taxon>
        <taxon>Funariidae</taxon>
        <taxon>Funariales</taxon>
        <taxon>Funariaceae</taxon>
        <taxon>Physcomitrium</taxon>
    </lineage>
</organism>
<dbReference type="EMBL" id="ABEU02000002">
    <property type="status" value="NOT_ANNOTATED_CDS"/>
    <property type="molecule type" value="Genomic_DNA"/>
</dbReference>
<evidence type="ECO:0000256" key="1">
    <source>
        <dbReference type="SAM" id="MobiDB-lite"/>
    </source>
</evidence>
<dbReference type="Proteomes" id="UP000006727">
    <property type="component" value="Chromosome 2"/>
</dbReference>
<keyword evidence="3" id="KW-1185">Reference proteome</keyword>
<dbReference type="Gramene" id="Pp3c2_35870V3.2">
    <property type="protein sequence ID" value="Pp3c2_35870V3.2"/>
    <property type="gene ID" value="Pp3c2_35870"/>
</dbReference>
<dbReference type="RefSeq" id="XP_024399565.1">
    <property type="nucleotide sequence ID" value="XM_024543797.2"/>
</dbReference>
<dbReference type="KEGG" id="ppp:112293866"/>
<evidence type="ECO:0000313" key="3">
    <source>
        <dbReference type="Proteomes" id="UP000006727"/>
    </source>
</evidence>
<reference evidence="2 3" key="2">
    <citation type="journal article" date="2018" name="Plant J.">
        <title>The Physcomitrella patens chromosome-scale assembly reveals moss genome structure and evolution.</title>
        <authorList>
            <person name="Lang D."/>
            <person name="Ullrich K.K."/>
            <person name="Murat F."/>
            <person name="Fuchs J."/>
            <person name="Jenkins J."/>
            <person name="Haas F.B."/>
            <person name="Piednoel M."/>
            <person name="Gundlach H."/>
            <person name="Van Bel M."/>
            <person name="Meyberg R."/>
            <person name="Vives C."/>
            <person name="Morata J."/>
            <person name="Symeonidi A."/>
            <person name="Hiss M."/>
            <person name="Muchero W."/>
            <person name="Kamisugi Y."/>
            <person name="Saleh O."/>
            <person name="Blanc G."/>
            <person name="Decker E.L."/>
            <person name="van Gessel N."/>
            <person name="Grimwood J."/>
            <person name="Hayes R.D."/>
            <person name="Graham S.W."/>
            <person name="Gunter L.E."/>
            <person name="McDaniel S.F."/>
            <person name="Hoernstein S.N.W."/>
            <person name="Larsson A."/>
            <person name="Li F.W."/>
            <person name="Perroud P.F."/>
            <person name="Phillips J."/>
            <person name="Ranjan P."/>
            <person name="Rokshar D.S."/>
            <person name="Rothfels C.J."/>
            <person name="Schneider L."/>
            <person name="Shu S."/>
            <person name="Stevenson D.W."/>
            <person name="Thummler F."/>
            <person name="Tillich M."/>
            <person name="Villarreal Aguilar J.C."/>
            <person name="Widiez T."/>
            <person name="Wong G.K."/>
            <person name="Wymore A."/>
            <person name="Zhang Y."/>
            <person name="Zimmer A.D."/>
            <person name="Quatrano R.S."/>
            <person name="Mayer K.F.X."/>
            <person name="Goodstein D."/>
            <person name="Casacuberta J.M."/>
            <person name="Vandepoele K."/>
            <person name="Reski R."/>
            <person name="Cuming A.C."/>
            <person name="Tuskan G.A."/>
            <person name="Maumus F."/>
            <person name="Salse J."/>
            <person name="Schmutz J."/>
            <person name="Rensing S.A."/>
        </authorList>
    </citation>
    <scope>NUCLEOTIDE SEQUENCE [LARGE SCALE GENOMIC DNA]</scope>
    <source>
        <strain evidence="2 3">cv. Gransden 2004</strain>
    </source>
</reference>
<gene>
    <name evidence="2" type="primary">LOC112293866</name>
</gene>
<dbReference type="Gramene" id="Pp3c2_35870V3.7">
    <property type="protein sequence ID" value="Pp3c2_35870V3.7"/>
    <property type="gene ID" value="Pp3c2_35870"/>
</dbReference>
<evidence type="ECO:0000313" key="2">
    <source>
        <dbReference type="EnsemblPlants" id="Pp3c2_35870V3.2"/>
    </source>
</evidence>